<evidence type="ECO:0000256" key="6">
    <source>
        <dbReference type="ARBA" id="ARBA00022776"/>
    </source>
</evidence>
<keyword evidence="9" id="KW-0131">Cell cycle</keyword>
<dbReference type="EMBL" id="CAJFCJ010000028">
    <property type="protein sequence ID" value="CAD5125619.1"/>
    <property type="molecule type" value="Genomic_DNA"/>
</dbReference>
<keyword evidence="4" id="KW-0132">Cell division</keyword>
<evidence type="ECO:0000256" key="10">
    <source>
        <dbReference type="SAM" id="Coils"/>
    </source>
</evidence>
<dbReference type="GO" id="GO:0070652">
    <property type="term" value="C:HAUS complex"/>
    <property type="evidence" value="ECO:0007669"/>
    <property type="project" value="InterPro"/>
</dbReference>
<dbReference type="SUPFAM" id="SSF57997">
    <property type="entry name" value="Tropomyosin"/>
    <property type="match status" value="1"/>
</dbReference>
<dbReference type="InterPro" id="IPR026243">
    <property type="entry name" value="HAUS1"/>
</dbReference>
<evidence type="ECO:0000256" key="8">
    <source>
        <dbReference type="ARBA" id="ARBA00023212"/>
    </source>
</evidence>
<comment type="subcellular location">
    <subcellularLocation>
        <location evidence="1">Cytoplasm</location>
        <location evidence="1">Cytoskeleton</location>
        <location evidence="1">Spindle</location>
    </subcellularLocation>
</comment>
<gene>
    <name evidence="11" type="ORF">DGYR_LOCUS12966</name>
</gene>
<proteinExistence type="inferred from homology"/>
<dbReference type="PANTHER" id="PTHR31570">
    <property type="entry name" value="HAUS AUGMIN-LIKE COMPLEX SUBUNIT 1"/>
    <property type="match status" value="1"/>
</dbReference>
<reference evidence="11 12" key="1">
    <citation type="submission" date="2020-08" db="EMBL/GenBank/DDBJ databases">
        <authorList>
            <person name="Hejnol A."/>
        </authorList>
    </citation>
    <scope>NUCLEOTIDE SEQUENCE [LARGE SCALE GENOMIC DNA]</scope>
</reference>
<name>A0A7I8WC09_9ANNE</name>
<dbReference type="GO" id="GO:0005874">
    <property type="term" value="C:microtubule"/>
    <property type="evidence" value="ECO:0007669"/>
    <property type="project" value="UniProtKB-KW"/>
</dbReference>
<keyword evidence="5" id="KW-0493">Microtubule</keyword>
<feature type="coiled-coil region" evidence="10">
    <location>
        <begin position="97"/>
        <end position="239"/>
    </location>
</feature>
<evidence type="ECO:0000256" key="9">
    <source>
        <dbReference type="ARBA" id="ARBA00023306"/>
    </source>
</evidence>
<evidence type="ECO:0000256" key="4">
    <source>
        <dbReference type="ARBA" id="ARBA00022618"/>
    </source>
</evidence>
<dbReference type="Gene3D" id="1.20.5.170">
    <property type="match status" value="1"/>
</dbReference>
<evidence type="ECO:0000256" key="7">
    <source>
        <dbReference type="ARBA" id="ARBA00023054"/>
    </source>
</evidence>
<dbReference type="GO" id="GO:0051301">
    <property type="term" value="P:cell division"/>
    <property type="evidence" value="ECO:0007669"/>
    <property type="project" value="UniProtKB-KW"/>
</dbReference>
<sequence>MEALPEEFEQLIETCRIAKSKDFELKTSEYIDETNRLKIIIKELGISPTDLTTSGAETLDFLSEYACLMNLSNTDYESLCCSAYHLEKNSKAAQVRLLKVDRELKLIEKYMERLEKKQKMHEKFTARVISRMEEKRTDAASSLNHSKILKQKADQYNHKIKIIQENLQKNGFKDEYSHENIAKLSEEVKRLDKQLEPLKSKLSAYKELPPDITLLRIKVEETKRKVESLEKEISEKIGSLQLYLT</sequence>
<evidence type="ECO:0000256" key="1">
    <source>
        <dbReference type="ARBA" id="ARBA00004186"/>
    </source>
</evidence>
<protein>
    <submittedName>
        <fullName evidence="11">DgyrCDS13821</fullName>
    </submittedName>
</protein>
<keyword evidence="12" id="KW-1185">Reference proteome</keyword>
<evidence type="ECO:0000256" key="2">
    <source>
        <dbReference type="ARBA" id="ARBA00005479"/>
    </source>
</evidence>
<dbReference type="GO" id="GO:0051225">
    <property type="term" value="P:spindle assembly"/>
    <property type="evidence" value="ECO:0007669"/>
    <property type="project" value="InterPro"/>
</dbReference>
<dbReference type="Pfam" id="PF25762">
    <property type="entry name" value="HAUS1"/>
    <property type="match status" value="1"/>
</dbReference>
<comment type="caution">
    <text evidence="11">The sequence shown here is derived from an EMBL/GenBank/DDBJ whole genome shotgun (WGS) entry which is preliminary data.</text>
</comment>
<accession>A0A7I8WC09</accession>
<evidence type="ECO:0000313" key="11">
    <source>
        <dbReference type="EMBL" id="CAD5125619.1"/>
    </source>
</evidence>
<evidence type="ECO:0000256" key="5">
    <source>
        <dbReference type="ARBA" id="ARBA00022701"/>
    </source>
</evidence>
<evidence type="ECO:0000256" key="3">
    <source>
        <dbReference type="ARBA" id="ARBA00022490"/>
    </source>
</evidence>
<keyword evidence="7 10" id="KW-0175">Coiled coil</keyword>
<dbReference type="GO" id="GO:0005819">
    <property type="term" value="C:spindle"/>
    <property type="evidence" value="ECO:0007669"/>
    <property type="project" value="UniProtKB-SubCell"/>
</dbReference>
<organism evidence="11 12">
    <name type="scientific">Dimorphilus gyrociliatus</name>
    <dbReference type="NCBI Taxonomy" id="2664684"/>
    <lineage>
        <taxon>Eukaryota</taxon>
        <taxon>Metazoa</taxon>
        <taxon>Spiralia</taxon>
        <taxon>Lophotrochozoa</taxon>
        <taxon>Annelida</taxon>
        <taxon>Polychaeta</taxon>
        <taxon>Polychaeta incertae sedis</taxon>
        <taxon>Dinophilidae</taxon>
        <taxon>Dimorphilus</taxon>
    </lineage>
</organism>
<evidence type="ECO:0000313" key="12">
    <source>
        <dbReference type="Proteomes" id="UP000549394"/>
    </source>
</evidence>
<keyword evidence="3" id="KW-0963">Cytoplasm</keyword>
<dbReference type="PANTHER" id="PTHR31570:SF1">
    <property type="entry name" value="HAUS AUGMIN-LIKE COMPLEX SUBUNIT 1"/>
    <property type="match status" value="1"/>
</dbReference>
<keyword evidence="6" id="KW-0498">Mitosis</keyword>
<comment type="similarity">
    <text evidence="2">Belongs to the HAUS1 family.</text>
</comment>
<dbReference type="AlphaFoldDB" id="A0A7I8WC09"/>
<keyword evidence="8" id="KW-0206">Cytoskeleton</keyword>
<dbReference type="GO" id="GO:0005829">
    <property type="term" value="C:cytosol"/>
    <property type="evidence" value="ECO:0007669"/>
    <property type="project" value="TreeGrafter"/>
</dbReference>
<dbReference type="OrthoDB" id="5372507at2759"/>
<dbReference type="Proteomes" id="UP000549394">
    <property type="component" value="Unassembled WGS sequence"/>
</dbReference>